<comment type="catalytic activity">
    <reaction evidence="1">
        <text>ATP + protein L-histidine = ADP + protein N-phospho-L-histidine.</text>
        <dbReference type="EC" id="2.7.13.3"/>
    </reaction>
</comment>
<feature type="coiled-coil region" evidence="7">
    <location>
        <begin position="263"/>
        <end position="290"/>
    </location>
</feature>
<organism evidence="10 11">
    <name type="scientific">Corallococcus sicarius</name>
    <dbReference type="NCBI Taxonomy" id="2316726"/>
    <lineage>
        <taxon>Bacteria</taxon>
        <taxon>Pseudomonadati</taxon>
        <taxon>Myxococcota</taxon>
        <taxon>Myxococcia</taxon>
        <taxon>Myxococcales</taxon>
        <taxon>Cystobacterineae</taxon>
        <taxon>Myxococcaceae</taxon>
        <taxon>Corallococcus</taxon>
    </lineage>
</organism>
<evidence type="ECO:0000313" key="11">
    <source>
        <dbReference type="Proteomes" id="UP000273405"/>
    </source>
</evidence>
<evidence type="ECO:0000256" key="5">
    <source>
        <dbReference type="ARBA" id="ARBA00022777"/>
    </source>
</evidence>
<dbReference type="OrthoDB" id="5486940at2"/>
<reference evidence="11" key="1">
    <citation type="submission" date="2018-09" db="EMBL/GenBank/DDBJ databases">
        <authorList>
            <person name="Livingstone P.G."/>
            <person name="Whitworth D.E."/>
        </authorList>
    </citation>
    <scope>NUCLEOTIDE SEQUENCE [LARGE SCALE GENOMIC DNA]</scope>
    <source>
        <strain evidence="11">CA040B</strain>
    </source>
</reference>
<evidence type="ECO:0000256" key="1">
    <source>
        <dbReference type="ARBA" id="ARBA00000085"/>
    </source>
</evidence>
<dbReference type="PANTHER" id="PTHR44936">
    <property type="entry name" value="SENSOR PROTEIN CREC"/>
    <property type="match status" value="1"/>
</dbReference>
<keyword evidence="11" id="KW-1185">Reference proteome</keyword>
<proteinExistence type="predicted"/>
<feature type="transmembrane region" description="Helical" evidence="8">
    <location>
        <begin position="59"/>
        <end position="84"/>
    </location>
</feature>
<evidence type="ECO:0000256" key="6">
    <source>
        <dbReference type="ARBA" id="ARBA00022840"/>
    </source>
</evidence>
<comment type="caution">
    <text evidence="10">The sequence shown here is derived from an EMBL/GenBank/DDBJ whole genome shotgun (WGS) entry which is preliminary data.</text>
</comment>
<evidence type="ECO:0000256" key="3">
    <source>
        <dbReference type="ARBA" id="ARBA00022679"/>
    </source>
</evidence>
<dbReference type="EC" id="2.7.13.3" evidence="2"/>
<keyword evidence="3" id="KW-0808">Transferase</keyword>
<feature type="transmembrane region" description="Helical" evidence="8">
    <location>
        <begin position="170"/>
        <end position="192"/>
    </location>
</feature>
<dbReference type="AlphaFoldDB" id="A0A3A8N0C4"/>
<dbReference type="SUPFAM" id="SSF55874">
    <property type="entry name" value="ATPase domain of HSP90 chaperone/DNA topoisomerase II/histidine kinase"/>
    <property type="match status" value="1"/>
</dbReference>
<evidence type="ECO:0000256" key="7">
    <source>
        <dbReference type="SAM" id="Coils"/>
    </source>
</evidence>
<evidence type="ECO:0000256" key="4">
    <source>
        <dbReference type="ARBA" id="ARBA00022741"/>
    </source>
</evidence>
<dbReference type="GO" id="GO:0005524">
    <property type="term" value="F:ATP binding"/>
    <property type="evidence" value="ECO:0007669"/>
    <property type="project" value="UniProtKB-KW"/>
</dbReference>
<accession>A0A3A8N0C4</accession>
<gene>
    <name evidence="10" type="ORF">D7X12_31155</name>
</gene>
<dbReference type="InterPro" id="IPR036890">
    <property type="entry name" value="HATPase_C_sf"/>
</dbReference>
<evidence type="ECO:0000259" key="9">
    <source>
        <dbReference type="PROSITE" id="PS50109"/>
    </source>
</evidence>
<dbReference type="SMART" id="SM00387">
    <property type="entry name" value="HATPase_c"/>
    <property type="match status" value="1"/>
</dbReference>
<evidence type="ECO:0000313" key="10">
    <source>
        <dbReference type="EMBL" id="RKH36989.1"/>
    </source>
</evidence>
<dbReference type="Pfam" id="PF02518">
    <property type="entry name" value="HATPase_c"/>
    <property type="match status" value="1"/>
</dbReference>
<protein>
    <recommendedName>
        <fullName evidence="2">histidine kinase</fullName>
        <ecNumber evidence="2">2.7.13.3</ecNumber>
    </recommendedName>
</protein>
<dbReference type="InterPro" id="IPR004358">
    <property type="entry name" value="Sig_transdc_His_kin-like_C"/>
</dbReference>
<dbReference type="RefSeq" id="WP_120628884.1">
    <property type="nucleotide sequence ID" value="NZ_RAWG01000267.1"/>
</dbReference>
<evidence type="ECO:0000256" key="8">
    <source>
        <dbReference type="SAM" id="Phobius"/>
    </source>
</evidence>
<dbReference type="PANTHER" id="PTHR44936:SF10">
    <property type="entry name" value="SENSOR PROTEIN RSTB"/>
    <property type="match status" value="1"/>
</dbReference>
<dbReference type="EMBL" id="RAWG01000267">
    <property type="protein sequence ID" value="RKH36989.1"/>
    <property type="molecule type" value="Genomic_DNA"/>
</dbReference>
<dbReference type="InterPro" id="IPR050980">
    <property type="entry name" value="2C_sensor_his_kinase"/>
</dbReference>
<dbReference type="Gene3D" id="3.30.565.10">
    <property type="entry name" value="Histidine kinase-like ATPase, C-terminal domain"/>
    <property type="match status" value="1"/>
</dbReference>
<keyword evidence="5 10" id="KW-0418">Kinase</keyword>
<keyword evidence="8" id="KW-1133">Transmembrane helix</keyword>
<feature type="transmembrane region" description="Helical" evidence="8">
    <location>
        <begin position="36"/>
        <end position="53"/>
    </location>
</feature>
<sequence length="451" mass="48677">MRTPPPSSSVWVTAFRRWTRAQDAGRILAAERLGTCAARVLGCTALIAFFAGAPGVRGLFALPVSTALACFLPVAVSGLAFCAVHAGRTRLTRWSWLWRLLTLSLSHFFLASLMALAALPGAFVLGVLLIAATALHGWRYRVTWREPFVAGGTLVALACALPLCSGLDHAVLFAIVGPAALFAELSLGALAVRYDQARADAERLRAAVHAQLIEQQERDVGQLTQAMADILRHHQDMDQALLHAGSAADMMAAFGVQRGMLARTEFEEQSRQLQDSLRQLQEMVKEVRAKGRRFVGAEPEAVALGPVLESVQAHVGLRFPDVDIHVWVDPPCPARALLRGGPLTLRRVVESLVVNACEGNGEQGASRVFIRARTEPLSGRLEVEIEDDGPGFPPERLNAPAEELYTTKPQGTGLGLYTSECLLRASGGLLHRHNGPGGGALLRILLPREFQ</sequence>
<dbReference type="InterPro" id="IPR005467">
    <property type="entry name" value="His_kinase_dom"/>
</dbReference>
<feature type="domain" description="Histidine kinase" evidence="9">
    <location>
        <begin position="268"/>
        <end position="450"/>
    </location>
</feature>
<keyword evidence="8" id="KW-0472">Membrane</keyword>
<evidence type="ECO:0000256" key="2">
    <source>
        <dbReference type="ARBA" id="ARBA00012438"/>
    </source>
</evidence>
<dbReference type="GO" id="GO:0004673">
    <property type="term" value="F:protein histidine kinase activity"/>
    <property type="evidence" value="ECO:0007669"/>
    <property type="project" value="UniProtKB-EC"/>
</dbReference>
<name>A0A3A8N0C4_9BACT</name>
<dbReference type="PRINTS" id="PR00344">
    <property type="entry name" value="BCTRLSENSOR"/>
</dbReference>
<dbReference type="InterPro" id="IPR003594">
    <property type="entry name" value="HATPase_dom"/>
</dbReference>
<keyword evidence="7" id="KW-0175">Coiled coil</keyword>
<keyword evidence="8" id="KW-0812">Transmembrane</keyword>
<dbReference type="Proteomes" id="UP000273405">
    <property type="component" value="Unassembled WGS sequence"/>
</dbReference>
<feature type="transmembrane region" description="Helical" evidence="8">
    <location>
        <begin position="147"/>
        <end position="164"/>
    </location>
</feature>
<dbReference type="PROSITE" id="PS50109">
    <property type="entry name" value="HIS_KIN"/>
    <property type="match status" value="1"/>
</dbReference>
<keyword evidence="4" id="KW-0547">Nucleotide-binding</keyword>
<keyword evidence="6" id="KW-0067">ATP-binding</keyword>